<evidence type="ECO:0000256" key="1">
    <source>
        <dbReference type="SAM" id="MobiDB-lite"/>
    </source>
</evidence>
<proteinExistence type="predicted"/>
<evidence type="ECO:0000313" key="3">
    <source>
        <dbReference type="Proteomes" id="UP000287972"/>
    </source>
</evidence>
<feature type="compositionally biased region" description="Basic and acidic residues" evidence="1">
    <location>
        <begin position="402"/>
        <end position="414"/>
    </location>
</feature>
<feature type="region of interest" description="Disordered" evidence="1">
    <location>
        <begin position="635"/>
        <end position="663"/>
    </location>
</feature>
<protein>
    <submittedName>
        <fullName evidence="2">Uncharacterized protein</fullName>
    </submittedName>
</protein>
<feature type="region of interest" description="Disordered" evidence="1">
    <location>
        <begin position="452"/>
        <end position="585"/>
    </location>
</feature>
<reference evidence="2 3" key="1">
    <citation type="submission" date="2017-06" db="EMBL/GenBank/DDBJ databases">
        <title>Comparative genomic analysis of Ambrosia Fusariam Clade fungi.</title>
        <authorList>
            <person name="Stajich J.E."/>
            <person name="Carrillo J."/>
            <person name="Kijimoto T."/>
            <person name="Eskalen A."/>
            <person name="O'Donnell K."/>
            <person name="Kasson M."/>
        </authorList>
    </citation>
    <scope>NUCLEOTIDE SEQUENCE [LARGE SCALE GENOMIC DNA]</scope>
    <source>
        <strain evidence="2 3">NRRL62606</strain>
    </source>
</reference>
<gene>
    <name evidence="2" type="ORF">CEP51_002376</name>
</gene>
<feature type="compositionally biased region" description="Basic and acidic residues" evidence="1">
    <location>
        <begin position="635"/>
        <end position="647"/>
    </location>
</feature>
<feature type="compositionally biased region" description="Polar residues" evidence="1">
    <location>
        <begin position="763"/>
        <end position="807"/>
    </location>
</feature>
<feature type="compositionally biased region" description="Polar residues" evidence="1">
    <location>
        <begin position="204"/>
        <end position="221"/>
    </location>
</feature>
<accession>A0A428SBQ1</accession>
<keyword evidence="3" id="KW-1185">Reference proteome</keyword>
<dbReference type="EMBL" id="NKCL01000034">
    <property type="protein sequence ID" value="RSL87217.1"/>
    <property type="molecule type" value="Genomic_DNA"/>
</dbReference>
<feature type="compositionally biased region" description="Low complexity" evidence="1">
    <location>
        <begin position="486"/>
        <end position="511"/>
    </location>
</feature>
<feature type="compositionally biased region" description="Basic and acidic residues" evidence="1">
    <location>
        <begin position="257"/>
        <end position="267"/>
    </location>
</feature>
<name>A0A428SBQ1_9HYPO</name>
<sequence>MSEPEPLRLFDELKNKISEYDGIFGNILSPKVAHEKKTATIRARIAELWAQLPKIQPTEAWKVQEEIVELGGQLREAEMKFEGDLESQEALYRQRLETAFDSLSDDLMKIMELRPTFGEPRIQGQATLREPSAQGRPTLREASIQNQASVREPSVREPSVQVQPTLREPSVQDQQTSRESSVQVQPALREPSTQDQPTVREPSIQEQQTSREPSLQVQGTKRTLDESTAPCRNKRRKLFRNKTEKAVRRPLRNRRRRGEDDPPEQHGSEGITNPVPGDLYRAYRDRTNEWIPVVLLPMTNLEQAGIPGTLESLGLADALPSCYEKDDVTGEYTWAEGYKNWQPHVAEREFPVMYFDKRFPVNSPVGWVAAEELREFNVATATFALVPHLRIIRKFLRKRDLGEPYDSGHDRDGSPDEDESQHSAQNRPEQIVGEPVASEIVVAPLWNRARPISGATSEAQPRPRTSRSTVRFESGTALQDEPNESTPTNSTQLEPTTTTETRQTRQRSTQLVASAVEARSTRQTSTSNVSTTAAEAQPTPQQTPALDATTSTETPTATESIRDPTPIFDPDTSTDEIREPIKPEHDIEIISIASSDSEPEEESNQVSGLHYTTARLQPETQNPERQAHIVEDARLERNSEERPHQRTENQTQHQKATHPGKVPTNNILQERRQAMEIRRAAAIANSYAAHGSDRAIPVPDRSRHQYEATTARPHTSGHPGVPAPPGTQRYYHHSQAEAANLAMATLRHPNSGPSAYPQHHEQQPQYIHVQQHSTAGSLPTIQNPNASHNQGSTHTNQVPPNQFTSVNAGAPSNPPATHTNSTFLPPPGSRPTRGPDNRSNNDLSNYGFIPTERPISRLPPATTALVNRAPPAPDSYQSLSQYDKWWYTLPDSLIKYLEEYLRKKNVPVSPVGLMNGDGRFICPFCPLHKKTAYVRVPSFVSHLGRHWETAESYVAKGGVVP</sequence>
<organism evidence="2 3">
    <name type="scientific">Fusarium floridanum</name>
    <dbReference type="NCBI Taxonomy" id="1325733"/>
    <lineage>
        <taxon>Eukaryota</taxon>
        <taxon>Fungi</taxon>
        <taxon>Dikarya</taxon>
        <taxon>Ascomycota</taxon>
        <taxon>Pezizomycotina</taxon>
        <taxon>Sordariomycetes</taxon>
        <taxon>Hypocreomycetidae</taxon>
        <taxon>Hypocreales</taxon>
        <taxon>Nectriaceae</taxon>
        <taxon>Fusarium</taxon>
        <taxon>Fusarium solani species complex</taxon>
    </lineage>
</organism>
<evidence type="ECO:0000313" key="2">
    <source>
        <dbReference type="EMBL" id="RSL87217.1"/>
    </source>
</evidence>
<feature type="compositionally biased region" description="Basic and acidic residues" evidence="1">
    <location>
        <begin position="575"/>
        <end position="585"/>
    </location>
</feature>
<feature type="region of interest" description="Disordered" evidence="1">
    <location>
        <begin position="402"/>
        <end position="435"/>
    </location>
</feature>
<feature type="region of interest" description="Disordered" evidence="1">
    <location>
        <begin position="118"/>
        <end position="277"/>
    </location>
</feature>
<dbReference type="Proteomes" id="UP000287972">
    <property type="component" value="Unassembled WGS sequence"/>
</dbReference>
<feature type="region of interest" description="Disordered" evidence="1">
    <location>
        <begin position="705"/>
        <end position="729"/>
    </location>
</feature>
<feature type="compositionally biased region" description="Polar residues" evidence="1">
    <location>
        <begin position="521"/>
        <end position="544"/>
    </location>
</feature>
<feature type="region of interest" description="Disordered" evidence="1">
    <location>
        <begin position="747"/>
        <end position="854"/>
    </location>
</feature>
<comment type="caution">
    <text evidence="2">The sequence shown here is derived from an EMBL/GenBank/DDBJ whole genome shotgun (WGS) entry which is preliminary data.</text>
</comment>
<feature type="compositionally biased region" description="Low complexity" evidence="1">
    <location>
        <begin position="548"/>
        <end position="559"/>
    </location>
</feature>
<dbReference type="AlphaFoldDB" id="A0A428SBQ1"/>
<feature type="compositionally biased region" description="Polar residues" evidence="1">
    <location>
        <begin position="171"/>
        <end position="184"/>
    </location>
</feature>